<proteinExistence type="predicted"/>
<keyword evidence="3" id="KW-1185">Reference proteome</keyword>
<name>A0AAW0FMW5_9APHY</name>
<comment type="caution">
    <text evidence="2">The sequence shown here is derived from an EMBL/GenBank/DDBJ whole genome shotgun (WGS) entry which is preliminary data.</text>
</comment>
<organism evidence="2 3">
    <name type="scientific">Cerrena zonata</name>
    <dbReference type="NCBI Taxonomy" id="2478898"/>
    <lineage>
        <taxon>Eukaryota</taxon>
        <taxon>Fungi</taxon>
        <taxon>Dikarya</taxon>
        <taxon>Basidiomycota</taxon>
        <taxon>Agaricomycotina</taxon>
        <taxon>Agaricomycetes</taxon>
        <taxon>Polyporales</taxon>
        <taxon>Cerrenaceae</taxon>
        <taxon>Cerrena</taxon>
    </lineage>
</organism>
<feature type="signal peptide" evidence="1">
    <location>
        <begin position="1"/>
        <end position="22"/>
    </location>
</feature>
<feature type="chain" id="PRO_5043474614" evidence="1">
    <location>
        <begin position="23"/>
        <end position="96"/>
    </location>
</feature>
<keyword evidence="1" id="KW-0732">Signal</keyword>
<accession>A0AAW0FMW5</accession>
<dbReference type="Proteomes" id="UP001385951">
    <property type="component" value="Unassembled WGS sequence"/>
</dbReference>
<sequence length="96" mass="10348">MPAWTSLVFVLFGTSASLTALANPVVIRDSPITLSVAKRFNATGVANILQTDQARAHSIRKNVQAKGQNLESRTPGYSRCCSVWYPKHKLCGGLCG</sequence>
<evidence type="ECO:0000256" key="1">
    <source>
        <dbReference type="SAM" id="SignalP"/>
    </source>
</evidence>
<evidence type="ECO:0000313" key="3">
    <source>
        <dbReference type="Proteomes" id="UP001385951"/>
    </source>
</evidence>
<gene>
    <name evidence="2" type="ORF">QCA50_016585</name>
</gene>
<evidence type="ECO:0000313" key="2">
    <source>
        <dbReference type="EMBL" id="KAK7680345.1"/>
    </source>
</evidence>
<dbReference type="EMBL" id="JASBNA010000050">
    <property type="protein sequence ID" value="KAK7680345.1"/>
    <property type="molecule type" value="Genomic_DNA"/>
</dbReference>
<protein>
    <submittedName>
        <fullName evidence="2">Uncharacterized protein</fullName>
    </submittedName>
</protein>
<reference evidence="2 3" key="1">
    <citation type="submission" date="2022-09" db="EMBL/GenBank/DDBJ databases">
        <authorList>
            <person name="Palmer J.M."/>
        </authorList>
    </citation>
    <scope>NUCLEOTIDE SEQUENCE [LARGE SCALE GENOMIC DNA]</scope>
    <source>
        <strain evidence="2 3">DSM 7382</strain>
    </source>
</reference>
<dbReference type="AlphaFoldDB" id="A0AAW0FMW5"/>